<reference evidence="2 3" key="1">
    <citation type="journal article" date="2018" name="Sci. Rep.">
        <title>Genomic signatures of local adaptation to the degree of environmental predictability in rotifers.</title>
        <authorList>
            <person name="Franch-Gras L."/>
            <person name="Hahn C."/>
            <person name="Garcia-Roger E.M."/>
            <person name="Carmona M.J."/>
            <person name="Serra M."/>
            <person name="Gomez A."/>
        </authorList>
    </citation>
    <scope>NUCLEOTIDE SEQUENCE [LARGE SCALE GENOMIC DNA]</scope>
    <source>
        <strain evidence="2">HYR1</strain>
    </source>
</reference>
<dbReference type="InterPro" id="IPR031372">
    <property type="entry name" value="CAMSAP_CC1"/>
</dbReference>
<dbReference type="AlphaFoldDB" id="A0A3M7SS52"/>
<feature type="region of interest" description="Disordered" evidence="1">
    <location>
        <begin position="53"/>
        <end position="112"/>
    </location>
</feature>
<proteinExistence type="predicted"/>
<feature type="region of interest" description="Disordered" evidence="1">
    <location>
        <begin position="19"/>
        <end position="40"/>
    </location>
</feature>
<dbReference type="EMBL" id="REGN01000836">
    <property type="protein sequence ID" value="RNA38691.1"/>
    <property type="molecule type" value="Genomic_DNA"/>
</dbReference>
<protein>
    <submittedName>
        <fullName evidence="2">Uncharacterized protein</fullName>
    </submittedName>
</protein>
<dbReference type="GO" id="GO:0030507">
    <property type="term" value="F:spectrin binding"/>
    <property type="evidence" value="ECO:0007669"/>
    <property type="project" value="InterPro"/>
</dbReference>
<dbReference type="Pfam" id="PF17095">
    <property type="entry name" value="CAMSAP_CC1"/>
    <property type="match status" value="1"/>
</dbReference>
<dbReference type="GO" id="GO:0031175">
    <property type="term" value="P:neuron projection development"/>
    <property type="evidence" value="ECO:0007669"/>
    <property type="project" value="InterPro"/>
</dbReference>
<gene>
    <name evidence="2" type="ORF">BpHYR1_045307</name>
</gene>
<accession>A0A3M7SS52</accession>
<evidence type="ECO:0000313" key="2">
    <source>
        <dbReference type="EMBL" id="RNA38691.1"/>
    </source>
</evidence>
<dbReference type="Proteomes" id="UP000276133">
    <property type="component" value="Unassembled WGS sequence"/>
</dbReference>
<feature type="region of interest" description="Disordered" evidence="1">
    <location>
        <begin position="241"/>
        <end position="286"/>
    </location>
</feature>
<evidence type="ECO:0000313" key="3">
    <source>
        <dbReference type="Proteomes" id="UP000276133"/>
    </source>
</evidence>
<name>A0A3M7SS52_BRAPC</name>
<feature type="compositionally biased region" description="Basic and acidic residues" evidence="1">
    <location>
        <begin position="100"/>
        <end position="112"/>
    </location>
</feature>
<dbReference type="GO" id="GO:0005516">
    <property type="term" value="F:calmodulin binding"/>
    <property type="evidence" value="ECO:0007669"/>
    <property type="project" value="InterPro"/>
</dbReference>
<sequence>MSKAFFLIPYIARLKMQLKEKKSSMERDKRKLETELEKQRQNIGKQVFLQVVQKKSQNQDQVSQIGESQKQTQSPNNSTCESPTPSQLTSSPNSSNLSHTNREATRRQWDKTPKNFINDFEQNSKEDYLPNNHNTGTSSVSSLSTPNSSAAQSPPLDSTKKHSSPKSNTESMTVDLTKAYYSRDEVIKAIESLKDKYINSSTINKMAPNPSANGTSNSMVKDIEVLNNKLTELQNEINRLTLLQHNQPGKKSETKTPQVNQKEQVSDRKEQEVDQNDQDENQNVLY</sequence>
<feature type="compositionally biased region" description="Low complexity" evidence="1">
    <location>
        <begin position="138"/>
        <end position="153"/>
    </location>
</feature>
<comment type="caution">
    <text evidence="2">The sequence shown here is derived from an EMBL/GenBank/DDBJ whole genome shotgun (WGS) entry which is preliminary data.</text>
</comment>
<organism evidence="2 3">
    <name type="scientific">Brachionus plicatilis</name>
    <name type="common">Marine rotifer</name>
    <name type="synonym">Brachionus muelleri</name>
    <dbReference type="NCBI Taxonomy" id="10195"/>
    <lineage>
        <taxon>Eukaryota</taxon>
        <taxon>Metazoa</taxon>
        <taxon>Spiralia</taxon>
        <taxon>Gnathifera</taxon>
        <taxon>Rotifera</taxon>
        <taxon>Eurotatoria</taxon>
        <taxon>Monogononta</taxon>
        <taxon>Pseudotrocha</taxon>
        <taxon>Ploima</taxon>
        <taxon>Brachionidae</taxon>
        <taxon>Brachionus</taxon>
    </lineage>
</organism>
<feature type="compositionally biased region" description="Polar residues" evidence="1">
    <location>
        <begin position="241"/>
        <end position="263"/>
    </location>
</feature>
<feature type="compositionally biased region" description="Polar residues" evidence="1">
    <location>
        <begin position="53"/>
        <end position="99"/>
    </location>
</feature>
<evidence type="ECO:0000256" key="1">
    <source>
        <dbReference type="SAM" id="MobiDB-lite"/>
    </source>
</evidence>
<feature type="region of interest" description="Disordered" evidence="1">
    <location>
        <begin position="124"/>
        <end position="171"/>
    </location>
</feature>
<keyword evidence="3" id="KW-1185">Reference proteome</keyword>